<dbReference type="GO" id="GO:0006808">
    <property type="term" value="P:regulation of nitrogen utilization"/>
    <property type="evidence" value="ECO:0007669"/>
    <property type="project" value="UniProtKB-UniRule"/>
</dbReference>
<keyword evidence="12" id="KW-1185">Reference proteome</keyword>
<dbReference type="InterPro" id="IPR043519">
    <property type="entry name" value="NT_sf"/>
</dbReference>
<comment type="domain">
    <text evidence="8">Has four distinct domains: an N-terminal nucleotidyltransferase (NT) domain responsible for UTase activity, a central HD domain that encodes UR activity, and two C-terminal ACT domains that seem to have a role in glutamine sensing.</text>
</comment>
<dbReference type="PIRSF" id="PIRSF006288">
    <property type="entry name" value="PII_uridyltransf"/>
    <property type="match status" value="1"/>
</dbReference>
<dbReference type="EC" id="2.7.7.59" evidence="8"/>
<dbReference type="CDD" id="cd04900">
    <property type="entry name" value="ACT_UUR-like_1"/>
    <property type="match status" value="1"/>
</dbReference>
<dbReference type="OrthoDB" id="9758038at2"/>
<comment type="function">
    <text evidence="8">Modifies, by uridylylation and deuridylylation, the PII regulatory proteins (GlnB and homologs), in response to the nitrogen status of the cell that GlnD senses through the glutamine level. Under low glutamine levels, catalyzes the conversion of the PII proteins and UTP to PII-UMP and PPi, while under higher glutamine levels, GlnD hydrolyzes PII-UMP to PII and UMP (deuridylylation). Thus, controls uridylylation state and activity of the PII proteins, and plays an important role in the regulation of nitrogen metabolism.</text>
</comment>
<gene>
    <name evidence="8 11" type="primary">glnD</name>
    <name evidence="11" type="ORF">ELE36_14510</name>
</gene>
<dbReference type="CDD" id="cd04899">
    <property type="entry name" value="ACT_ACR-UUR-like_2"/>
    <property type="match status" value="1"/>
</dbReference>
<keyword evidence="6 8" id="KW-0511">Multifunctional enzyme</keyword>
<dbReference type="SUPFAM" id="SSF109604">
    <property type="entry name" value="HD-domain/PDEase-like"/>
    <property type="match status" value="1"/>
</dbReference>
<dbReference type="PANTHER" id="PTHR47320">
    <property type="entry name" value="BIFUNCTIONAL URIDYLYLTRANSFERASE/URIDYLYL-REMOVING ENZYME"/>
    <property type="match status" value="1"/>
</dbReference>
<dbReference type="Proteomes" id="UP000291562">
    <property type="component" value="Chromosome"/>
</dbReference>
<sequence>MPRLPTPVACSGVSTEARQALRQLLGDVERDLAGRFHAGEPVEFLVQTRAAAVERVLVHVWIALIGDSNQAALFAVGGFGRAELFPYSDVDLLALVGIAPPSLLRALEAFFACLWDIGLKPGHAVRSIAQNVEFAGSDVGVMTNLLERRRIAGDIALEAALQKALAAPSLWPARDYFLAKRAEWLARNERYNDTAYNLEPNIKEGPGGLRSLQLLGWLGRHLFAAPSLAELVQAGMLLDDEAERLDAARAQIWRIRYALHLLAKRGEERLLFDYQRDLARQLGYADEHAKNLAVEQFMQDFFRAAISVKRITEQFLQRCEEQFDTDPHAQQVRRLSIDFVSIGNRLDSDTSDLFLQRPAALIDLFRVWIEHPELIGLRADLTRRIQQALVTVGATLADDEHVNAAFARLLRKGAPAVEALARMNRLGVLALYLPAFGQVVGRMQYDLFHVYTVDEHTLRVLRFVARFAKPVVNHEFALAHEVFTRLLKPELLLLAALFHDIAKGRGGDHSALGEHDARAFCIQLGLFEAEVEEVAWLVRWHLLMSTTAQRQDITDPDVVHAFAVALADSERLDHLYLLTVADICGTSPKLWNSWKETLLADLYTSARYVLRQGLERPPHADERIAACQREARMLLAEQGVAAEAANRVWADWPSQSFLRYRPDQIAWQTGALARADAADMPLILIEPDSASGATEIFVCSPDRDGLFATLTAVLDRLQLSVHAARVANSRGGLALDSFLVLDRHGKALSTDAAANALATLRRALAKPVLDAQISRRTPARSLRHFHVPTRIEFTQQPGNARTQVALVCSDHPGLLAAVAQAFRECRVRVHDARIATFGERAEDFFEITDQNNRAILHTDTLDILRSALLRRLSAQIDDAPWSAKAG</sequence>
<evidence type="ECO:0000313" key="11">
    <source>
        <dbReference type="EMBL" id="QBB72708.1"/>
    </source>
</evidence>
<dbReference type="InterPro" id="IPR002912">
    <property type="entry name" value="ACT_dom"/>
</dbReference>
<dbReference type="InterPro" id="IPR045865">
    <property type="entry name" value="ACT-like_dom_sf"/>
</dbReference>
<dbReference type="Pfam" id="PF08335">
    <property type="entry name" value="GlnD_UR_UTase"/>
    <property type="match status" value="1"/>
</dbReference>
<evidence type="ECO:0000256" key="6">
    <source>
        <dbReference type="ARBA" id="ARBA00023268"/>
    </source>
</evidence>
<dbReference type="EC" id="3.1.4.-" evidence="8"/>
<dbReference type="InterPro" id="IPR006674">
    <property type="entry name" value="HD_domain"/>
</dbReference>
<accession>A0A411HQD6</accession>
<comment type="activity regulation">
    <text evidence="8">Uridylyltransferase (UTase) activity is inhibited by glutamine, while glutamine activates uridylyl-removing (UR) activity.</text>
</comment>
<evidence type="ECO:0000256" key="1">
    <source>
        <dbReference type="ARBA" id="ARBA00022679"/>
    </source>
</evidence>
<dbReference type="GO" id="GO:0008081">
    <property type="term" value="F:phosphoric diester hydrolase activity"/>
    <property type="evidence" value="ECO:0007669"/>
    <property type="project" value="UniProtKB-UniRule"/>
</dbReference>
<dbReference type="SUPFAM" id="SSF55021">
    <property type="entry name" value="ACT-like"/>
    <property type="match status" value="2"/>
</dbReference>
<evidence type="ECO:0000256" key="5">
    <source>
        <dbReference type="ARBA" id="ARBA00022842"/>
    </source>
</evidence>
<dbReference type="GO" id="GO:0008773">
    <property type="term" value="F:[protein-PII] uridylyltransferase activity"/>
    <property type="evidence" value="ECO:0007669"/>
    <property type="project" value="UniProtKB-UniRule"/>
</dbReference>
<dbReference type="PROSITE" id="PS51831">
    <property type="entry name" value="HD"/>
    <property type="match status" value="1"/>
</dbReference>
<evidence type="ECO:0000313" key="12">
    <source>
        <dbReference type="Proteomes" id="UP000291562"/>
    </source>
</evidence>
<keyword evidence="2 8" id="KW-0548">Nucleotidyltransferase</keyword>
<keyword evidence="3" id="KW-0677">Repeat</keyword>
<comment type="similarity">
    <text evidence="8">Belongs to the GlnD family.</text>
</comment>
<dbReference type="InterPro" id="IPR010043">
    <property type="entry name" value="UTase/UR"/>
</dbReference>
<dbReference type="HAMAP" id="MF_00277">
    <property type="entry name" value="PII_uridylyl_transf"/>
    <property type="match status" value="1"/>
</dbReference>
<evidence type="ECO:0000256" key="3">
    <source>
        <dbReference type="ARBA" id="ARBA00022737"/>
    </source>
</evidence>
<feature type="region of interest" description="Uridylyltransferase" evidence="8">
    <location>
        <begin position="1"/>
        <end position="334"/>
    </location>
</feature>
<dbReference type="GO" id="GO:0008893">
    <property type="term" value="F:guanosine-3',5'-bis(diphosphate) 3'-diphosphatase activity"/>
    <property type="evidence" value="ECO:0007669"/>
    <property type="project" value="UniProtKB-EC"/>
</dbReference>
<dbReference type="NCBIfam" id="TIGR01693">
    <property type="entry name" value="UTase_glnD"/>
    <property type="match status" value="1"/>
</dbReference>
<comment type="catalytic activity">
    <reaction evidence="8">
        <text>[protein-PII]-uridylyl-L-tyrosine + H2O = [protein-PII]-L-tyrosine + UMP + H(+)</text>
        <dbReference type="Rhea" id="RHEA:48600"/>
        <dbReference type="Rhea" id="RHEA-COMP:12147"/>
        <dbReference type="Rhea" id="RHEA-COMP:12148"/>
        <dbReference type="ChEBI" id="CHEBI:15377"/>
        <dbReference type="ChEBI" id="CHEBI:15378"/>
        <dbReference type="ChEBI" id="CHEBI:46858"/>
        <dbReference type="ChEBI" id="CHEBI:57865"/>
        <dbReference type="ChEBI" id="CHEBI:90602"/>
    </reaction>
</comment>
<keyword evidence="4 8" id="KW-0378">Hydrolase</keyword>
<dbReference type="Gene3D" id="3.30.70.260">
    <property type="match status" value="1"/>
</dbReference>
<comment type="catalytic activity">
    <reaction evidence="8">
        <text>[protein-PII]-L-tyrosine + UTP = [protein-PII]-uridylyl-L-tyrosine + diphosphate</text>
        <dbReference type="Rhea" id="RHEA:13673"/>
        <dbReference type="Rhea" id="RHEA-COMP:12147"/>
        <dbReference type="Rhea" id="RHEA-COMP:12148"/>
        <dbReference type="ChEBI" id="CHEBI:33019"/>
        <dbReference type="ChEBI" id="CHEBI:46398"/>
        <dbReference type="ChEBI" id="CHEBI:46858"/>
        <dbReference type="ChEBI" id="CHEBI:90602"/>
        <dbReference type="EC" id="2.7.7.59"/>
    </reaction>
</comment>
<dbReference type="AlphaFoldDB" id="A0A411HQD6"/>
<feature type="domain" description="ACT" evidence="9">
    <location>
        <begin position="803"/>
        <end position="884"/>
    </location>
</feature>
<comment type="catalytic activity">
    <reaction evidence="7">
        <text>guanosine 3',5'-bis(diphosphate) + H2O = GDP + diphosphate + H(+)</text>
        <dbReference type="Rhea" id="RHEA:14253"/>
        <dbReference type="ChEBI" id="CHEBI:15377"/>
        <dbReference type="ChEBI" id="CHEBI:15378"/>
        <dbReference type="ChEBI" id="CHEBI:33019"/>
        <dbReference type="ChEBI" id="CHEBI:58189"/>
        <dbReference type="ChEBI" id="CHEBI:77828"/>
        <dbReference type="EC" id="3.1.7.2"/>
    </reaction>
</comment>
<name>A0A411HQD6_9GAMM</name>
<comment type="caution">
    <text evidence="8">Lacks conserved residue(s) required for the propagation of feature annotation.</text>
</comment>
<dbReference type="InterPro" id="IPR013546">
    <property type="entry name" value="PII_UdlTrfase/GS_AdlTrfase"/>
</dbReference>
<comment type="cofactor">
    <cofactor evidence="8">
        <name>Mg(2+)</name>
        <dbReference type="ChEBI" id="CHEBI:18420"/>
    </cofactor>
</comment>
<evidence type="ECO:0000256" key="7">
    <source>
        <dbReference type="ARBA" id="ARBA00047968"/>
    </source>
</evidence>
<evidence type="ECO:0000259" key="10">
    <source>
        <dbReference type="PROSITE" id="PS51831"/>
    </source>
</evidence>
<evidence type="ECO:0000256" key="2">
    <source>
        <dbReference type="ARBA" id="ARBA00022695"/>
    </source>
</evidence>
<dbReference type="PROSITE" id="PS51671">
    <property type="entry name" value="ACT"/>
    <property type="match status" value="2"/>
</dbReference>
<dbReference type="KEGG" id="xbc:ELE36_14510"/>
<evidence type="ECO:0000259" key="9">
    <source>
        <dbReference type="PROSITE" id="PS51671"/>
    </source>
</evidence>
<protein>
    <recommendedName>
        <fullName evidence="8">Bifunctional uridylyltransferase/uridylyl-removing enzyme</fullName>
        <shortName evidence="8">UTase/UR</shortName>
    </recommendedName>
    <alternativeName>
        <fullName evidence="8">Bifunctional [protein-PII] modification enzyme</fullName>
    </alternativeName>
    <alternativeName>
        <fullName evidence="8">Bifunctional nitrogen sensor protein</fullName>
    </alternativeName>
    <domain>
        <recommendedName>
            <fullName evidence="8">[Protein-PII] uridylyltransferase</fullName>
            <shortName evidence="8">PII uridylyltransferase</shortName>
            <shortName evidence="8">UTase</shortName>
            <ecNumber evidence="8">2.7.7.59</ecNumber>
        </recommendedName>
    </domain>
    <domain>
        <recommendedName>
            <fullName evidence="8">[Protein-PII]-UMP uridylyl-removing enzyme</fullName>
            <shortName evidence="8">UR</shortName>
            <ecNumber evidence="8">3.1.4.-</ecNumber>
        </recommendedName>
    </domain>
</protein>
<dbReference type="EMBL" id="CP035704">
    <property type="protein sequence ID" value="QBB72708.1"/>
    <property type="molecule type" value="Genomic_DNA"/>
</dbReference>
<evidence type="ECO:0000256" key="4">
    <source>
        <dbReference type="ARBA" id="ARBA00022801"/>
    </source>
</evidence>
<reference evidence="11 12" key="1">
    <citation type="submission" date="2019-01" db="EMBL/GenBank/DDBJ databases">
        <title>Pseudolysobacter antarctica gen. nov., sp. nov., isolated from Fildes Peninsula, Antarctica.</title>
        <authorList>
            <person name="Wei Z."/>
            <person name="Peng F."/>
        </authorList>
    </citation>
    <scope>NUCLEOTIDE SEQUENCE [LARGE SCALE GENOMIC DNA]</scope>
    <source>
        <strain evidence="11 12">AQ6-296</strain>
    </source>
</reference>
<feature type="domain" description="ACT" evidence="9">
    <location>
        <begin position="695"/>
        <end position="776"/>
    </location>
</feature>
<dbReference type="SMART" id="SM00471">
    <property type="entry name" value="HDc"/>
    <property type="match status" value="1"/>
</dbReference>
<dbReference type="Gene3D" id="1.10.3210.10">
    <property type="entry name" value="Hypothetical protein af1432"/>
    <property type="match status" value="1"/>
</dbReference>
<keyword evidence="5 8" id="KW-0460">Magnesium</keyword>
<dbReference type="SUPFAM" id="SSF81593">
    <property type="entry name" value="Nucleotidyltransferase substrate binding subunit/domain"/>
    <property type="match status" value="1"/>
</dbReference>
<feature type="domain" description="HD" evidence="10">
    <location>
        <begin position="453"/>
        <end position="575"/>
    </location>
</feature>
<evidence type="ECO:0000256" key="8">
    <source>
        <dbReference type="HAMAP-Rule" id="MF_00277"/>
    </source>
</evidence>
<keyword evidence="1 8" id="KW-0808">Transferase</keyword>
<proteinExistence type="inferred from homology"/>
<dbReference type="InterPro" id="IPR003607">
    <property type="entry name" value="HD/PDEase_dom"/>
</dbReference>
<dbReference type="SUPFAM" id="SSF81301">
    <property type="entry name" value="Nucleotidyltransferase"/>
    <property type="match status" value="1"/>
</dbReference>
<organism evidence="11 12">
    <name type="scientific">Pseudolysobacter antarcticus</name>
    <dbReference type="NCBI Taxonomy" id="2511995"/>
    <lineage>
        <taxon>Bacteria</taxon>
        <taxon>Pseudomonadati</taxon>
        <taxon>Pseudomonadota</taxon>
        <taxon>Gammaproteobacteria</taxon>
        <taxon>Lysobacterales</taxon>
        <taxon>Rhodanobacteraceae</taxon>
        <taxon>Pseudolysobacter</taxon>
    </lineage>
</organism>
<dbReference type="Pfam" id="PF01966">
    <property type="entry name" value="HD"/>
    <property type="match status" value="1"/>
</dbReference>
<dbReference type="PANTHER" id="PTHR47320:SF1">
    <property type="entry name" value="BIFUNCTIONAL URIDYLYLTRANSFERASE_URIDYLYL-REMOVING ENZYME"/>
    <property type="match status" value="1"/>
</dbReference>